<dbReference type="InterPro" id="IPR052380">
    <property type="entry name" value="Viral_DNA_packaging_terminase"/>
</dbReference>
<dbReference type="SUPFAM" id="SSF51294">
    <property type="entry name" value="Hedgehog/intein (Hint) domain"/>
    <property type="match status" value="1"/>
</dbReference>
<dbReference type="Pfam" id="PF04466">
    <property type="entry name" value="Terminase_3"/>
    <property type="match status" value="1"/>
</dbReference>
<sequence length="493" mass="56918">MTTSINLSELIPQHFHDLWRATKDTNTLNIIAKGGRGSGKSSDISIIITQLIMRYPMNAVVVRKTDNTLATSVFEQIKWAIEQQKVSHLFKVKVSPMEVTYIPRGNRIIFRGAQNPERLKSLKDSRFPFSIMWIEELAEFKTEDEVTTITNSLLRGELDDGLFYKFFYSYNPPKRKQSWVNKKYETSFQPDNTFVHHSTYLDNPYISKQFIQEAEAAEQRNEMRYRWEYMGEAIGSGVVPFDNLRVETIPDDLFGTFDNIRNAIDFGYATDPLAFVRWHYDKKKQIIYAVDEYYGVQISNRQLGKWLQDKGYQSEEIYADSAEPKSIDELKKEHGIKRVKGVKKGPDSVEYGERWLNDLEAIVIDPKRTPNIAREFENIDYETDKDGNVKPKLEDKDNHCVTGDTLIDTSNGQVPIKDLVGTTGLVKCFNEDKQIATESTYFDVRLTRENANVFEIETESGRKIKATSDHLILTTNGWKMVKELNTDDEIISI</sequence>
<dbReference type="InterPro" id="IPR006141">
    <property type="entry name" value="Intein_N"/>
</dbReference>
<keyword evidence="2" id="KW-0378">Hydrolase</keyword>
<dbReference type="GO" id="GO:0004519">
    <property type="term" value="F:endonuclease activity"/>
    <property type="evidence" value="ECO:0007669"/>
    <property type="project" value="InterPro"/>
</dbReference>
<dbReference type="Proteomes" id="UP000255549">
    <property type="component" value="Unassembled WGS sequence"/>
</dbReference>
<dbReference type="InterPro" id="IPR036844">
    <property type="entry name" value="Hint_dom_sf"/>
</dbReference>
<dbReference type="InterPro" id="IPR027417">
    <property type="entry name" value="P-loop_NTPase"/>
</dbReference>
<dbReference type="NCBIfam" id="TIGR01445">
    <property type="entry name" value="intein_Nterm"/>
    <property type="match status" value="1"/>
</dbReference>
<dbReference type="AlphaFoldDB" id="A0A380GBC4"/>
<evidence type="ECO:0000313" key="3">
    <source>
        <dbReference type="Proteomes" id="UP000255549"/>
    </source>
</evidence>
<name>A0A380GBC4_STAIN</name>
<organism evidence="2 3">
    <name type="scientific">Staphylococcus intermedius NCTC 11048</name>
    <dbReference type="NCBI Taxonomy" id="1141106"/>
    <lineage>
        <taxon>Bacteria</taxon>
        <taxon>Bacillati</taxon>
        <taxon>Bacillota</taxon>
        <taxon>Bacilli</taxon>
        <taxon>Bacillales</taxon>
        <taxon>Staphylococcaceae</taxon>
        <taxon>Staphylococcus</taxon>
        <taxon>Staphylococcus intermedius group</taxon>
    </lineage>
</organism>
<dbReference type="Gene3D" id="2.170.16.10">
    <property type="entry name" value="Hedgehog/Intein (Hint) domain"/>
    <property type="match status" value="1"/>
</dbReference>
<dbReference type="Pfam" id="PF17288">
    <property type="entry name" value="Terminase_3C"/>
    <property type="match status" value="1"/>
</dbReference>
<dbReference type="EC" id="3.6.4.12" evidence="2"/>
<dbReference type="SMART" id="SM00306">
    <property type="entry name" value="HintN"/>
    <property type="match status" value="1"/>
</dbReference>
<protein>
    <submittedName>
        <fullName evidence="2">Phage terminase large subunit</fullName>
        <ecNumber evidence="2">3.6.4.12</ecNumber>
    </submittedName>
</protein>
<proteinExistence type="inferred from homology"/>
<dbReference type="InterPro" id="IPR035412">
    <property type="entry name" value="Terminase_L_N"/>
</dbReference>
<dbReference type="InterPro" id="IPR035413">
    <property type="entry name" value="Terminase_L_C"/>
</dbReference>
<dbReference type="PANTHER" id="PTHR39184:SF1">
    <property type="entry name" value="PBSX PHAGE TERMINASE LARGE SUBUNIT"/>
    <property type="match status" value="1"/>
</dbReference>
<dbReference type="EMBL" id="UHDP01000003">
    <property type="protein sequence ID" value="SUM47261.1"/>
    <property type="molecule type" value="Genomic_DNA"/>
</dbReference>
<dbReference type="GO" id="GO:0016539">
    <property type="term" value="P:intein-mediated protein splicing"/>
    <property type="evidence" value="ECO:0007669"/>
    <property type="project" value="InterPro"/>
</dbReference>
<evidence type="ECO:0000313" key="2">
    <source>
        <dbReference type="EMBL" id="SUM47261.1"/>
    </source>
</evidence>
<dbReference type="PROSITE" id="PS50817">
    <property type="entry name" value="INTEIN_N_TER"/>
    <property type="match status" value="1"/>
</dbReference>
<gene>
    <name evidence="2" type="primary">dnaB_3</name>
    <name evidence="2" type="ORF">NCTC11048_02334</name>
</gene>
<dbReference type="Gene3D" id="3.40.50.300">
    <property type="entry name" value="P-loop containing nucleotide triphosphate hydrolases"/>
    <property type="match status" value="1"/>
</dbReference>
<dbReference type="InterPro" id="IPR003587">
    <property type="entry name" value="Hint_dom_N"/>
</dbReference>
<dbReference type="OrthoDB" id="9768556at2"/>
<evidence type="ECO:0000259" key="1">
    <source>
        <dbReference type="SMART" id="SM00306"/>
    </source>
</evidence>
<dbReference type="GO" id="GO:0005524">
    <property type="term" value="F:ATP binding"/>
    <property type="evidence" value="ECO:0007669"/>
    <property type="project" value="InterPro"/>
</dbReference>
<reference evidence="2 3" key="1">
    <citation type="submission" date="2018-06" db="EMBL/GenBank/DDBJ databases">
        <authorList>
            <consortium name="Pathogen Informatics"/>
            <person name="Doyle S."/>
        </authorList>
    </citation>
    <scope>NUCLEOTIDE SEQUENCE [LARGE SCALE GENOMIC DNA]</scope>
    <source>
        <strain evidence="3">NCTC 11048</strain>
    </source>
</reference>
<dbReference type="Gene3D" id="3.30.420.280">
    <property type="match status" value="1"/>
</dbReference>
<dbReference type="CDD" id="cd00081">
    <property type="entry name" value="Hint"/>
    <property type="match status" value="1"/>
</dbReference>
<dbReference type="GO" id="GO:0016887">
    <property type="term" value="F:ATP hydrolysis activity"/>
    <property type="evidence" value="ECO:0007669"/>
    <property type="project" value="InterPro"/>
</dbReference>
<dbReference type="GO" id="GO:0003678">
    <property type="term" value="F:DNA helicase activity"/>
    <property type="evidence" value="ECO:0007669"/>
    <property type="project" value="UniProtKB-EC"/>
</dbReference>
<dbReference type="InterPro" id="IPR044269">
    <property type="entry name" value="Terminase_large_su_SPP1-like"/>
</dbReference>
<keyword evidence="3" id="KW-1185">Reference proteome</keyword>
<dbReference type="NCBIfam" id="TIGR01547">
    <property type="entry name" value="phage_term_2"/>
    <property type="match status" value="1"/>
</dbReference>
<dbReference type="InterPro" id="IPR006437">
    <property type="entry name" value="Phage_terminase_lsu"/>
</dbReference>
<accession>A0A380GBC4</accession>
<dbReference type="HAMAP" id="MF_04145">
    <property type="entry name" value="TERL_SPP1"/>
    <property type="match status" value="1"/>
</dbReference>
<dbReference type="PANTHER" id="PTHR39184">
    <property type="match status" value="1"/>
</dbReference>
<feature type="domain" description="Hint" evidence="1">
    <location>
        <begin position="398"/>
        <end position="493"/>
    </location>
</feature>